<dbReference type="InterPro" id="IPR015943">
    <property type="entry name" value="WD40/YVTN_repeat-like_dom_sf"/>
</dbReference>
<dbReference type="Gene3D" id="2.60.40.10">
    <property type="entry name" value="Immunoglobulins"/>
    <property type="match status" value="1"/>
</dbReference>
<feature type="domain" description="Histidine kinase" evidence="5">
    <location>
        <begin position="849"/>
        <end position="1063"/>
    </location>
</feature>
<dbReference type="InterPro" id="IPR003594">
    <property type="entry name" value="HATPase_dom"/>
</dbReference>
<name>A0A4R5DC70_9BACT</name>
<dbReference type="Proteomes" id="UP000294850">
    <property type="component" value="Unassembled WGS sequence"/>
</dbReference>
<evidence type="ECO:0000256" key="1">
    <source>
        <dbReference type="ARBA" id="ARBA00000085"/>
    </source>
</evidence>
<dbReference type="Pfam" id="PF02518">
    <property type="entry name" value="HATPase_c"/>
    <property type="match status" value="1"/>
</dbReference>
<dbReference type="SUPFAM" id="SSF55874">
    <property type="entry name" value="ATPase domain of HSP90 chaperone/DNA topoisomerase II/histidine kinase"/>
    <property type="match status" value="1"/>
</dbReference>
<dbReference type="SMART" id="SM00387">
    <property type="entry name" value="HATPase_c"/>
    <property type="match status" value="1"/>
</dbReference>
<keyword evidence="7" id="KW-1185">Reference proteome</keyword>
<dbReference type="InterPro" id="IPR003661">
    <property type="entry name" value="HisK_dim/P_dom"/>
</dbReference>
<dbReference type="InterPro" id="IPR013783">
    <property type="entry name" value="Ig-like_fold"/>
</dbReference>
<organism evidence="6 7">
    <name type="scientific">Dyadobacter psychrotolerans</name>
    <dbReference type="NCBI Taxonomy" id="2541721"/>
    <lineage>
        <taxon>Bacteria</taxon>
        <taxon>Pseudomonadati</taxon>
        <taxon>Bacteroidota</taxon>
        <taxon>Cytophagia</taxon>
        <taxon>Cytophagales</taxon>
        <taxon>Spirosomataceae</taxon>
        <taxon>Dyadobacter</taxon>
    </lineage>
</organism>
<evidence type="ECO:0000256" key="4">
    <source>
        <dbReference type="SAM" id="Phobius"/>
    </source>
</evidence>
<comment type="caution">
    <text evidence="6">The sequence shown here is derived from an EMBL/GenBank/DDBJ whole genome shotgun (WGS) entry which is preliminary data.</text>
</comment>
<dbReference type="InterPro" id="IPR005467">
    <property type="entry name" value="His_kinase_dom"/>
</dbReference>
<dbReference type="SUPFAM" id="SSF69322">
    <property type="entry name" value="Tricorn protease domain 2"/>
    <property type="match status" value="1"/>
</dbReference>
<reference evidence="6 7" key="1">
    <citation type="submission" date="2019-03" db="EMBL/GenBank/DDBJ databases">
        <title>Dyadobacter AR-3-6 sp. nov., isolated from arctic soil.</title>
        <authorList>
            <person name="Chaudhary D.K."/>
        </authorList>
    </citation>
    <scope>NUCLEOTIDE SEQUENCE [LARGE SCALE GENOMIC DNA]</scope>
    <source>
        <strain evidence="6 7">AR-3-6</strain>
    </source>
</reference>
<dbReference type="SUPFAM" id="SSF47384">
    <property type="entry name" value="Homodimeric domain of signal transducing histidine kinase"/>
    <property type="match status" value="1"/>
</dbReference>
<feature type="transmembrane region" description="Helical" evidence="4">
    <location>
        <begin position="779"/>
        <end position="799"/>
    </location>
</feature>
<dbReference type="InterPro" id="IPR036097">
    <property type="entry name" value="HisK_dim/P_sf"/>
</dbReference>
<dbReference type="PANTHER" id="PTHR43547:SF2">
    <property type="entry name" value="HYBRID SIGNAL TRANSDUCTION HISTIDINE KINASE C"/>
    <property type="match status" value="1"/>
</dbReference>
<evidence type="ECO:0000256" key="3">
    <source>
        <dbReference type="ARBA" id="ARBA00022553"/>
    </source>
</evidence>
<evidence type="ECO:0000313" key="7">
    <source>
        <dbReference type="Proteomes" id="UP000294850"/>
    </source>
</evidence>
<sequence length="1071" mass="122529">MDLRCTHLLMYRFCFLLFIGFILTCLCDVKAQHALMERYIVKQYTDDSGLPQNSVKNVAGDKDGFIWLTTEGGLVRYDGQRFYTFDKSNLPISESRFYIIQPSLKGPDQNILYAGSDGAEFVRIENGRAVVDPDYYSTKINKLPFIKDGYQFTYLASGTPSLLNSNASQKHYVIPTGQGEGNFYICDFNQITHYRNWQKKSQTRYTRPNFLNYFTIGQRLFYFESDGTFSRIDQDSVARVKIEGAILKEPGVKNLRDGSRIYWNHASDQVFMYVNGNLYLVKENGKGELDTSLLLRKFDLVGRNIHCIYFSKSGNTLFLGSMTQGLFVLAKQLFEPLTTKGSEEENVFYAQTAFEENAVLTPRGIILGKNKETGQVFERKLNPVIASGDDGRSMLTDQKKFLYIKAGEFLNRFDASGKKLLNRWDLKDEIKQIYADTDETIWIGLKNMGLYSLRYNEPTDEPQLFQKEPFFRVSFIQSKKPGILLVGTEKGLFEANLDTKKAKLIPGTKGVFIKSIYVSNPGEIWITTREDGLFLYLNDKIVRLPLDNNKYLSGAHCIVEDQNGFLWLPTNKGLFQAQKRDLLHYANLKIMSDEKRNMTEKSEALPDVFYQYYNKDYGFLTNEFNGGCTPCAVRLSGGYLSFPSLKGLIWFKPEEITAPLPNALIFLDRMEHSEGLVSSPGDTVHLPVNPQRINFHFSTPYFGNIENLSLSYILSDREDIEPELARWIPISGHELTVSFSSLGSGEHILYIKKKQGFGLNNVSIKKIRIIVPPLWYETWWARVSFLLILFAAVYGYNLIRLYQIRQKNRRLELQIIKRTRILNRTLSELEVSQKEVNRQLYMMSRLLTSMTHDIQSPLNYLMLTSGKIPELIEKGNLSMVSEIGEVISQSSRHMSGLMKDLLDYIKTHVYGKSMKFEDINLKSLVESKYEVFKSATESEGNRFVNLVPDNFIVFSDYQMLAIMIHNLMDNATKFTKGGFIQISAEIVKGRMNLTVSNSGIPMPAEQIQMFNEEGKDFNPSSTIARKTGLGLLIIKEIAVLINVRLSVSQTDTTDFRLIFNEITSFSSKPLF</sequence>
<evidence type="ECO:0000313" key="6">
    <source>
        <dbReference type="EMBL" id="TDE11289.1"/>
    </source>
</evidence>
<dbReference type="PANTHER" id="PTHR43547">
    <property type="entry name" value="TWO-COMPONENT HISTIDINE KINASE"/>
    <property type="match status" value="1"/>
</dbReference>
<keyword evidence="4" id="KW-0472">Membrane</keyword>
<dbReference type="Gene3D" id="3.30.565.10">
    <property type="entry name" value="Histidine kinase-like ATPase, C-terminal domain"/>
    <property type="match status" value="1"/>
</dbReference>
<accession>A0A4R5DC70</accession>
<gene>
    <name evidence="6" type="ORF">E0F88_25595</name>
</gene>
<protein>
    <recommendedName>
        <fullName evidence="2">histidine kinase</fullName>
        <ecNumber evidence="2">2.7.13.3</ecNumber>
    </recommendedName>
</protein>
<evidence type="ECO:0000256" key="2">
    <source>
        <dbReference type="ARBA" id="ARBA00012438"/>
    </source>
</evidence>
<keyword evidence="3" id="KW-0597">Phosphoprotein</keyword>
<dbReference type="AlphaFoldDB" id="A0A4R5DC70"/>
<comment type="catalytic activity">
    <reaction evidence="1">
        <text>ATP + protein L-histidine = ADP + protein N-phospho-L-histidine.</text>
        <dbReference type="EC" id="2.7.13.3"/>
    </reaction>
</comment>
<keyword evidence="4" id="KW-0812">Transmembrane</keyword>
<dbReference type="CDD" id="cd00082">
    <property type="entry name" value="HisKA"/>
    <property type="match status" value="1"/>
</dbReference>
<dbReference type="OrthoDB" id="900403at2"/>
<evidence type="ECO:0000259" key="5">
    <source>
        <dbReference type="PROSITE" id="PS50109"/>
    </source>
</evidence>
<dbReference type="InterPro" id="IPR036890">
    <property type="entry name" value="HATPase_C_sf"/>
</dbReference>
<dbReference type="PROSITE" id="PS50109">
    <property type="entry name" value="HIS_KIN"/>
    <property type="match status" value="1"/>
</dbReference>
<dbReference type="GO" id="GO:0000155">
    <property type="term" value="F:phosphorelay sensor kinase activity"/>
    <property type="evidence" value="ECO:0007669"/>
    <property type="project" value="InterPro"/>
</dbReference>
<dbReference type="EMBL" id="SMFL01000012">
    <property type="protein sequence ID" value="TDE11289.1"/>
    <property type="molecule type" value="Genomic_DNA"/>
</dbReference>
<keyword evidence="4" id="KW-1133">Transmembrane helix</keyword>
<dbReference type="EC" id="2.7.13.3" evidence="2"/>
<dbReference type="Gene3D" id="2.130.10.10">
    <property type="entry name" value="YVTN repeat-like/Quinoprotein amine dehydrogenase"/>
    <property type="match status" value="2"/>
</dbReference>
<dbReference type="Gene3D" id="1.10.287.130">
    <property type="match status" value="1"/>
</dbReference>
<proteinExistence type="predicted"/>